<protein>
    <submittedName>
        <fullName evidence="3">Uncharacterized protein</fullName>
    </submittedName>
</protein>
<dbReference type="CDD" id="cd03784">
    <property type="entry name" value="GT1_Gtf-like"/>
    <property type="match status" value="1"/>
</dbReference>
<keyword evidence="2" id="KW-0808">Transferase</keyword>
<reference evidence="3 4" key="1">
    <citation type="submission" date="2024-09" db="EMBL/GenBank/DDBJ databases">
        <title>Itraconazole resistance in Madurella fahalii resulting from another homologue of gene encoding cytochrome P450 14-alpha sterol demethylase (CYP51).</title>
        <authorList>
            <person name="Yoshioka I."/>
            <person name="Fahal A.H."/>
            <person name="Kaneko S."/>
            <person name="Yaguchi T."/>
        </authorList>
    </citation>
    <scope>NUCLEOTIDE SEQUENCE [LARGE SCALE GENOMIC DNA]</scope>
    <source>
        <strain evidence="3 4">IFM 68171</strain>
    </source>
</reference>
<evidence type="ECO:0000313" key="3">
    <source>
        <dbReference type="EMBL" id="GAB1312616.1"/>
    </source>
</evidence>
<sequence length="451" mass="49818">MATETSNDKPLLVVLAYSASGHTQGLLQISRHLVSRGFTIHFITSTEYRASVEKIGAEFVENPWDLQAARPTPPDGRRDMFEDLKHVFADATPTIFGVLRDTLERLREQHPDREILILQDTMAQGVAPFKYGAPLPKGYASFPKVISFHTSIYVTKDYSVPPFGPGLPYDPTPENLAMWRSIYDAIEPQLDDLNNYFYGVYKTLGATKPPTGPLFDSVMAMGEVTVMATTPSLEYPVAKFNPKLRFIGGLPLKALDPAYVYPEWWSTITENAALPDTSSNKKHVIFVSQGTVHRDYTEILIPTVAALSSREDLIVVATLGVRGEKPPADLAVPDNTKVTDYLPYDAILPYTDVFVSNAGYGGFMHGIMNGVPMVLAGMVADKAEVCARAEWAGVAVNLRAQSPSVEAIREAVDKVLGDARYKARAVELKRENEERNALESFEKIVEEVSRS</sequence>
<dbReference type="EMBL" id="BAAFSV010000002">
    <property type="protein sequence ID" value="GAB1312616.1"/>
    <property type="molecule type" value="Genomic_DNA"/>
</dbReference>
<dbReference type="PANTHER" id="PTHR48043:SF145">
    <property type="entry name" value="FI06409P-RELATED"/>
    <property type="match status" value="1"/>
</dbReference>
<evidence type="ECO:0000313" key="4">
    <source>
        <dbReference type="Proteomes" id="UP001628179"/>
    </source>
</evidence>
<proteinExistence type="predicted"/>
<dbReference type="InterPro" id="IPR002213">
    <property type="entry name" value="UDP_glucos_trans"/>
</dbReference>
<dbReference type="Gene3D" id="3.40.50.2000">
    <property type="entry name" value="Glycogen Phosphorylase B"/>
    <property type="match status" value="2"/>
</dbReference>
<dbReference type="InterPro" id="IPR050271">
    <property type="entry name" value="UDP-glycosyltransferase"/>
</dbReference>
<dbReference type="RefSeq" id="XP_070914349.1">
    <property type="nucleotide sequence ID" value="XM_071058248.1"/>
</dbReference>
<evidence type="ECO:0000256" key="1">
    <source>
        <dbReference type="ARBA" id="ARBA00022676"/>
    </source>
</evidence>
<gene>
    <name evidence="3" type="ORF">MFIFM68171_02826</name>
</gene>
<dbReference type="Proteomes" id="UP001628179">
    <property type="component" value="Unassembled WGS sequence"/>
</dbReference>
<dbReference type="SUPFAM" id="SSF53756">
    <property type="entry name" value="UDP-Glycosyltransferase/glycogen phosphorylase"/>
    <property type="match status" value="1"/>
</dbReference>
<dbReference type="Pfam" id="PF00201">
    <property type="entry name" value="UDPGT"/>
    <property type="match status" value="1"/>
</dbReference>
<comment type="caution">
    <text evidence="3">The sequence shown here is derived from an EMBL/GenBank/DDBJ whole genome shotgun (WGS) entry which is preliminary data.</text>
</comment>
<keyword evidence="1" id="KW-0328">Glycosyltransferase</keyword>
<organism evidence="3 4">
    <name type="scientific">Madurella fahalii</name>
    <dbReference type="NCBI Taxonomy" id="1157608"/>
    <lineage>
        <taxon>Eukaryota</taxon>
        <taxon>Fungi</taxon>
        <taxon>Dikarya</taxon>
        <taxon>Ascomycota</taxon>
        <taxon>Pezizomycotina</taxon>
        <taxon>Sordariomycetes</taxon>
        <taxon>Sordariomycetidae</taxon>
        <taxon>Sordariales</taxon>
        <taxon>Sordariales incertae sedis</taxon>
        <taxon>Madurella</taxon>
    </lineage>
</organism>
<keyword evidence="4" id="KW-1185">Reference proteome</keyword>
<name>A0ABQ0G4C6_9PEZI</name>
<dbReference type="PANTHER" id="PTHR48043">
    <property type="entry name" value="EG:EG0003.4 PROTEIN-RELATED"/>
    <property type="match status" value="1"/>
</dbReference>
<accession>A0ABQ0G4C6</accession>
<dbReference type="GeneID" id="98173571"/>
<evidence type="ECO:0000256" key="2">
    <source>
        <dbReference type="ARBA" id="ARBA00022679"/>
    </source>
</evidence>